<dbReference type="AlphaFoldDB" id="A0A2A6F7L2"/>
<comment type="caution">
    <text evidence="3">The sequence shown here is derived from an EMBL/GenBank/DDBJ whole genome shotgun (WGS) entry which is preliminary data.</text>
</comment>
<name>A0A2A6F7L2_9HYPH</name>
<evidence type="ECO:0000313" key="3">
    <source>
        <dbReference type="EMBL" id="PDQ17686.1"/>
    </source>
</evidence>
<organism evidence="3 4">
    <name type="scientific">Mesorhizobium sanjuanii</name>
    <dbReference type="NCBI Taxonomy" id="2037900"/>
    <lineage>
        <taxon>Bacteria</taxon>
        <taxon>Pseudomonadati</taxon>
        <taxon>Pseudomonadota</taxon>
        <taxon>Alphaproteobacteria</taxon>
        <taxon>Hyphomicrobiales</taxon>
        <taxon>Phyllobacteriaceae</taxon>
        <taxon>Mesorhizobium</taxon>
    </lineage>
</organism>
<dbReference type="EMBL" id="NWQG01000238">
    <property type="protein sequence ID" value="PDQ17686.1"/>
    <property type="molecule type" value="Genomic_DNA"/>
</dbReference>
<evidence type="ECO:0000256" key="1">
    <source>
        <dbReference type="ARBA" id="ARBA00007031"/>
    </source>
</evidence>
<gene>
    <name evidence="3" type="ORF">CN311_28735</name>
</gene>
<evidence type="ECO:0000256" key="2">
    <source>
        <dbReference type="SAM" id="MobiDB-lite"/>
    </source>
</evidence>
<dbReference type="GO" id="GO:0008270">
    <property type="term" value="F:zinc ion binding"/>
    <property type="evidence" value="ECO:0007669"/>
    <property type="project" value="InterPro"/>
</dbReference>
<reference evidence="3 4" key="1">
    <citation type="submission" date="2017-09" db="EMBL/GenBank/DDBJ databases">
        <title>Mesorhizobum sanjuanii sp. nov. isolated from nodules of Lotus tenuis in saline-alkaline lowlands of Flooding Pampa.</title>
        <authorList>
            <person name="Sannazzaro A.I."/>
            <person name="Torres Tejerizo G.A."/>
            <person name="Fontana F."/>
            <person name="Cumpa Velazquez L.M."/>
            <person name="Hansen L."/>
            <person name="Pistorio M."/>
            <person name="Estrella M.J."/>
        </authorList>
    </citation>
    <scope>NUCLEOTIDE SEQUENCE [LARGE SCALE GENOMIC DNA]</scope>
    <source>
        <strain evidence="3 4">BSA136</strain>
    </source>
</reference>
<evidence type="ECO:0000313" key="4">
    <source>
        <dbReference type="Proteomes" id="UP000219182"/>
    </source>
</evidence>
<dbReference type="GO" id="GO:0006355">
    <property type="term" value="P:regulation of DNA-templated transcription"/>
    <property type="evidence" value="ECO:0007669"/>
    <property type="project" value="InterPro"/>
</dbReference>
<dbReference type="GO" id="GO:0003677">
    <property type="term" value="F:DNA binding"/>
    <property type="evidence" value="ECO:0007669"/>
    <property type="project" value="InterPro"/>
</dbReference>
<dbReference type="RefSeq" id="WP_097576999.1">
    <property type="nucleotide sequence ID" value="NZ_NWQG01000238.1"/>
</dbReference>
<keyword evidence="4" id="KW-1185">Reference proteome</keyword>
<dbReference type="Gene3D" id="1.10.10.1550">
    <property type="entry name" value="ROS/MUCR transcriptional regulator protein"/>
    <property type="match status" value="1"/>
</dbReference>
<sequence>MTDDSNDARKDIDLLELTAHIVSAYVEKNRLPASGLGDLIASVSASIGGLGRPAVPAPVPLTPAVNPKKSVTPDFIICLEDGKKFKSLKRHIGVHFGLTPDAYRAKWGLPSDYPMVAPNYAASRSQLAKAIGLGRKAAPPPAPVKKTRKSKATA</sequence>
<accession>A0A2A6F7L2</accession>
<comment type="similarity">
    <text evidence="1">Belongs to the ros/MucR family.</text>
</comment>
<dbReference type="InterPro" id="IPR008807">
    <property type="entry name" value="ROS_MUCR"/>
</dbReference>
<proteinExistence type="inferred from homology"/>
<dbReference type="Proteomes" id="UP000219182">
    <property type="component" value="Unassembled WGS sequence"/>
</dbReference>
<feature type="compositionally biased region" description="Basic residues" evidence="2">
    <location>
        <begin position="145"/>
        <end position="154"/>
    </location>
</feature>
<feature type="region of interest" description="Disordered" evidence="2">
    <location>
        <begin position="132"/>
        <end position="154"/>
    </location>
</feature>
<dbReference type="InterPro" id="IPR041920">
    <property type="entry name" value="ROS/MUCR_sf"/>
</dbReference>
<protein>
    <submittedName>
        <fullName evidence="3">Transcriptional regulator</fullName>
    </submittedName>
</protein>
<dbReference type="Pfam" id="PF05443">
    <property type="entry name" value="ROS_MUCR"/>
    <property type="match status" value="1"/>
</dbReference>